<evidence type="ECO:0000313" key="2">
    <source>
        <dbReference type="EMBL" id="SEO19627.1"/>
    </source>
</evidence>
<dbReference type="EMBL" id="FOCV01000013">
    <property type="protein sequence ID" value="SEO19627.1"/>
    <property type="molecule type" value="Genomic_DNA"/>
</dbReference>
<gene>
    <name evidence="1" type="ORF">RTCCBAU85039_4727</name>
    <name evidence="2" type="ORF">SAMN05216228_101313</name>
</gene>
<reference evidence="2 4" key="1">
    <citation type="submission" date="2016-10" db="EMBL/GenBank/DDBJ databases">
        <authorList>
            <person name="Varghese N."/>
            <person name="Submissions S."/>
        </authorList>
    </citation>
    <scope>NUCLEOTIDE SEQUENCE [LARGE SCALE GENOMIC DNA]</scope>
    <source>
        <strain evidence="2 4">CGMCC 1.7071</strain>
    </source>
</reference>
<name>A0A1H8MQK6_9HYPH</name>
<dbReference type="EMBL" id="FNXB01000031">
    <property type="protein sequence ID" value="SEI11833.1"/>
    <property type="molecule type" value="Genomic_DNA"/>
</dbReference>
<evidence type="ECO:0000313" key="1">
    <source>
        <dbReference type="EMBL" id="SEI11833.1"/>
    </source>
</evidence>
<sequence length="230" mass="24610">MPAYPETKLTKALRGGDFPVIVSLARHDLDLARAALGAGAFALKVHLNAHHRATGTTFGSFAQERAFFENLATLGVPLLVMAGQENVPSAQEMDVLADLGFEGFNIYVSDMQPHLLQSKLRPMPALGEKSTDEEIRKILEIPGAMMEASVAAFADYGKPLNETDLARYSEITAKAGIPVIAPSQKNFTPEDMPKLKAAGIAAPLLGVIVTGTTPESMEAAVRLIVESARR</sequence>
<dbReference type="Proteomes" id="UP000198939">
    <property type="component" value="Unassembled WGS sequence"/>
</dbReference>
<dbReference type="Proteomes" id="UP000183063">
    <property type="component" value="Unassembled WGS sequence"/>
</dbReference>
<dbReference type="STRING" id="501024.RTCCBAU85039_4727"/>
<dbReference type="InterPro" id="IPR011060">
    <property type="entry name" value="RibuloseP-bd_barrel"/>
</dbReference>
<dbReference type="SUPFAM" id="SSF51366">
    <property type="entry name" value="Ribulose-phoshate binding barrel"/>
    <property type="match status" value="1"/>
</dbReference>
<dbReference type="RefSeq" id="WP_072379062.1">
    <property type="nucleotide sequence ID" value="NZ_FNXB01000031.1"/>
</dbReference>
<accession>A0A1H8MQK6</accession>
<reference evidence="3" key="3">
    <citation type="submission" date="2016-10" db="EMBL/GenBank/DDBJ databases">
        <authorList>
            <person name="Wibberg D."/>
        </authorList>
    </citation>
    <scope>NUCLEOTIDE SEQUENCE [LARGE SCALE GENOMIC DNA]</scope>
</reference>
<organism evidence="1 3">
    <name type="scientific">Rhizobium tibeticum</name>
    <dbReference type="NCBI Taxonomy" id="501024"/>
    <lineage>
        <taxon>Bacteria</taxon>
        <taxon>Pseudomonadati</taxon>
        <taxon>Pseudomonadota</taxon>
        <taxon>Alphaproteobacteria</taxon>
        <taxon>Hyphomicrobiales</taxon>
        <taxon>Rhizobiaceae</taxon>
        <taxon>Rhizobium/Agrobacterium group</taxon>
        <taxon>Rhizobium</taxon>
    </lineage>
</organism>
<evidence type="ECO:0000313" key="3">
    <source>
        <dbReference type="Proteomes" id="UP000183063"/>
    </source>
</evidence>
<keyword evidence="4" id="KW-1185">Reference proteome</keyword>
<protein>
    <submittedName>
        <fullName evidence="1">Uncharacterized protein</fullName>
    </submittedName>
</protein>
<reference evidence="1" key="2">
    <citation type="submission" date="2016-10" db="EMBL/GenBank/DDBJ databases">
        <authorList>
            <person name="de Groot N.N."/>
        </authorList>
    </citation>
    <scope>NUCLEOTIDE SEQUENCE [LARGE SCALE GENOMIC DNA]</scope>
    <source>
        <strain evidence="1">CCBAU85039</strain>
    </source>
</reference>
<evidence type="ECO:0000313" key="4">
    <source>
        <dbReference type="Proteomes" id="UP000198939"/>
    </source>
</evidence>
<proteinExistence type="predicted"/>
<dbReference type="OrthoDB" id="3527348at2"/>
<dbReference type="AlphaFoldDB" id="A0A1H8MQK6"/>